<accession>A0AAE0ZHH3</accession>
<proteinExistence type="predicted"/>
<organism evidence="1 2">
    <name type="scientific">Elysia crispata</name>
    <name type="common">lettuce slug</name>
    <dbReference type="NCBI Taxonomy" id="231223"/>
    <lineage>
        <taxon>Eukaryota</taxon>
        <taxon>Metazoa</taxon>
        <taxon>Spiralia</taxon>
        <taxon>Lophotrochozoa</taxon>
        <taxon>Mollusca</taxon>
        <taxon>Gastropoda</taxon>
        <taxon>Heterobranchia</taxon>
        <taxon>Euthyneura</taxon>
        <taxon>Panpulmonata</taxon>
        <taxon>Sacoglossa</taxon>
        <taxon>Placobranchoidea</taxon>
        <taxon>Plakobranchidae</taxon>
        <taxon>Elysia</taxon>
    </lineage>
</organism>
<protein>
    <submittedName>
        <fullName evidence="1">Uncharacterized protein</fullName>
    </submittedName>
</protein>
<dbReference type="Proteomes" id="UP001283361">
    <property type="component" value="Unassembled WGS sequence"/>
</dbReference>
<dbReference type="AlphaFoldDB" id="A0AAE0ZHH3"/>
<evidence type="ECO:0000313" key="2">
    <source>
        <dbReference type="Proteomes" id="UP001283361"/>
    </source>
</evidence>
<gene>
    <name evidence="1" type="ORF">RRG08_011973</name>
</gene>
<evidence type="ECO:0000313" key="1">
    <source>
        <dbReference type="EMBL" id="KAK3769300.1"/>
    </source>
</evidence>
<comment type="caution">
    <text evidence="1">The sequence shown here is derived from an EMBL/GenBank/DDBJ whole genome shotgun (WGS) entry which is preliminary data.</text>
</comment>
<name>A0AAE0ZHH3_9GAST</name>
<sequence>MTAGGSLDTELDKAENFNIMSMLYAVRDVPLSVSGYRHLTGDMMQLAPPPYISRSSGENNGFCYAKLLGGRNMEQKYVCTYPSFKSRPLLNGVATGLGPVHAASILWAMDSQSREIERCRP</sequence>
<keyword evidence="2" id="KW-1185">Reference proteome</keyword>
<reference evidence="1" key="1">
    <citation type="journal article" date="2023" name="G3 (Bethesda)">
        <title>A reference genome for the long-term kleptoplast-retaining sea slug Elysia crispata morphotype clarki.</title>
        <authorList>
            <person name="Eastman K.E."/>
            <person name="Pendleton A.L."/>
            <person name="Shaikh M.A."/>
            <person name="Suttiyut T."/>
            <person name="Ogas R."/>
            <person name="Tomko P."/>
            <person name="Gavelis G."/>
            <person name="Widhalm J.R."/>
            <person name="Wisecaver J.H."/>
        </authorList>
    </citation>
    <scope>NUCLEOTIDE SEQUENCE</scope>
    <source>
        <strain evidence="1">ECLA1</strain>
    </source>
</reference>
<dbReference type="EMBL" id="JAWDGP010003945">
    <property type="protein sequence ID" value="KAK3769300.1"/>
    <property type="molecule type" value="Genomic_DNA"/>
</dbReference>